<feature type="region of interest" description="Disordered" evidence="4">
    <location>
        <begin position="3809"/>
        <end position="3847"/>
    </location>
</feature>
<reference evidence="6" key="1">
    <citation type="journal article" date="2018" name="Biotechnol. Bioeng.">
        <title>A reference genome of the Chinese hamster based on a hybrid assembly strategy.</title>
        <authorList>
            <person name="Rupp O."/>
            <person name="MacDonald M.L."/>
            <person name="Li S."/>
            <person name="Dhiman H."/>
            <person name="Polson S."/>
            <person name="Griep S."/>
            <person name="Heffner K."/>
            <person name="Hernandez I."/>
            <person name="Brinkrolf K."/>
            <person name="Jadhav V."/>
            <person name="Samoudi M."/>
            <person name="Hao H."/>
            <person name="Kingham B."/>
            <person name="Goesmann A."/>
            <person name="Betenbaugh M.J."/>
            <person name="Lewis N.E."/>
            <person name="Borth N."/>
            <person name="Lee K.H."/>
        </authorList>
    </citation>
    <scope>NUCLEOTIDE SEQUENCE [LARGE SCALE GENOMIC DNA]</scope>
    <source>
        <strain evidence="6">17A/GY</strain>
    </source>
</reference>
<dbReference type="Proteomes" id="UP001108280">
    <property type="component" value="Chromosome 8"/>
</dbReference>
<feature type="region of interest" description="Disordered" evidence="4">
    <location>
        <begin position="703"/>
        <end position="727"/>
    </location>
</feature>
<feature type="compositionally biased region" description="Basic residues" evidence="4">
    <location>
        <begin position="4071"/>
        <end position="4088"/>
    </location>
</feature>
<dbReference type="KEGG" id="cge:103162359"/>
<feature type="region of interest" description="Disordered" evidence="4">
    <location>
        <begin position="2401"/>
        <end position="2438"/>
    </location>
</feature>
<dbReference type="GO" id="GO:0008017">
    <property type="term" value="F:microtubule binding"/>
    <property type="evidence" value="ECO:0007669"/>
    <property type="project" value="TreeGrafter"/>
</dbReference>
<feature type="compositionally biased region" description="Basic and acidic residues" evidence="4">
    <location>
        <begin position="3964"/>
        <end position="3993"/>
    </location>
</feature>
<keyword evidence="2" id="KW-0963">Cytoplasm</keyword>
<feature type="compositionally biased region" description="Polar residues" evidence="4">
    <location>
        <begin position="1185"/>
        <end position="1199"/>
    </location>
</feature>
<dbReference type="InterPro" id="IPR029299">
    <property type="entry name" value="ALMS_motif"/>
</dbReference>
<feature type="region of interest" description="Disordered" evidence="4">
    <location>
        <begin position="2523"/>
        <end position="2553"/>
    </location>
</feature>
<proteinExistence type="predicted"/>
<feature type="compositionally biased region" description="Polar residues" evidence="4">
    <location>
        <begin position="1267"/>
        <end position="1281"/>
    </location>
</feature>
<feature type="compositionally biased region" description="Polar residues" evidence="4">
    <location>
        <begin position="3763"/>
        <end position="3774"/>
    </location>
</feature>
<feature type="region of interest" description="Disordered" evidence="4">
    <location>
        <begin position="855"/>
        <end position="875"/>
    </location>
</feature>
<feature type="region of interest" description="Disordered" evidence="4">
    <location>
        <begin position="3760"/>
        <end position="3785"/>
    </location>
</feature>
<feature type="compositionally biased region" description="Polar residues" evidence="4">
    <location>
        <begin position="2062"/>
        <end position="2073"/>
    </location>
</feature>
<dbReference type="GO" id="GO:0005813">
    <property type="term" value="C:centrosome"/>
    <property type="evidence" value="ECO:0007669"/>
    <property type="project" value="UniProtKB-SubCell"/>
</dbReference>
<evidence type="ECO:0000256" key="2">
    <source>
        <dbReference type="ARBA" id="ARBA00022490"/>
    </source>
</evidence>
<dbReference type="GO" id="GO:0046599">
    <property type="term" value="P:regulation of centriole replication"/>
    <property type="evidence" value="ECO:0007669"/>
    <property type="project" value="TreeGrafter"/>
</dbReference>
<feature type="domain" description="ALMS motif" evidence="5">
    <location>
        <begin position="4435"/>
        <end position="4557"/>
    </location>
</feature>
<feature type="region of interest" description="Disordered" evidence="4">
    <location>
        <begin position="564"/>
        <end position="657"/>
    </location>
</feature>
<evidence type="ECO:0000256" key="1">
    <source>
        <dbReference type="ARBA" id="ARBA00004300"/>
    </source>
</evidence>
<feature type="region of interest" description="Disordered" evidence="4">
    <location>
        <begin position="2101"/>
        <end position="2124"/>
    </location>
</feature>
<dbReference type="RefSeq" id="XP_035304721.1">
    <property type="nucleotide sequence ID" value="XM_035448830.1"/>
</dbReference>
<feature type="compositionally biased region" description="Basic and acidic residues" evidence="4">
    <location>
        <begin position="3830"/>
        <end position="3847"/>
    </location>
</feature>
<keyword evidence="6" id="KW-1185">Reference proteome</keyword>
<feature type="compositionally biased region" description="Polar residues" evidence="4">
    <location>
        <begin position="2406"/>
        <end position="2419"/>
    </location>
</feature>
<reference evidence="7" key="3">
    <citation type="submission" date="2025-08" db="UniProtKB">
        <authorList>
            <consortium name="RefSeq"/>
        </authorList>
    </citation>
    <scope>IDENTIFICATION</scope>
    <source>
        <strain evidence="7">17A/GY</strain>
        <tissue evidence="7">Liver</tissue>
    </source>
</reference>
<feature type="region of interest" description="Disordered" evidence="4">
    <location>
        <begin position="1907"/>
        <end position="1982"/>
    </location>
</feature>
<gene>
    <name evidence="7" type="primary">Alms1</name>
</gene>
<feature type="compositionally biased region" description="Basic and acidic residues" evidence="4">
    <location>
        <begin position="4089"/>
        <end position="4102"/>
    </location>
</feature>
<dbReference type="GO" id="GO:0005814">
    <property type="term" value="C:centriole"/>
    <property type="evidence" value="ECO:0007669"/>
    <property type="project" value="TreeGrafter"/>
</dbReference>
<evidence type="ECO:0000256" key="3">
    <source>
        <dbReference type="ARBA" id="ARBA00023212"/>
    </source>
</evidence>
<feature type="compositionally biased region" description="Polar residues" evidence="4">
    <location>
        <begin position="1971"/>
        <end position="1982"/>
    </location>
</feature>
<feature type="region of interest" description="Disordered" evidence="4">
    <location>
        <begin position="3964"/>
        <end position="3997"/>
    </location>
</feature>
<feature type="compositionally biased region" description="Polar residues" evidence="4">
    <location>
        <begin position="1926"/>
        <end position="1936"/>
    </location>
</feature>
<feature type="compositionally biased region" description="Acidic residues" evidence="4">
    <location>
        <begin position="42"/>
        <end position="53"/>
    </location>
</feature>
<feature type="compositionally biased region" description="Acidic residues" evidence="4">
    <location>
        <begin position="1"/>
        <end position="21"/>
    </location>
</feature>
<comment type="subcellular location">
    <subcellularLocation>
        <location evidence="1">Cytoplasm</location>
        <location evidence="1">Cytoskeleton</location>
        <location evidence="1">Microtubule organizing center</location>
        <location evidence="1">Centrosome</location>
    </subcellularLocation>
</comment>
<feature type="compositionally biased region" description="Polar residues" evidence="4">
    <location>
        <begin position="4047"/>
        <end position="4056"/>
    </location>
</feature>
<evidence type="ECO:0000313" key="6">
    <source>
        <dbReference type="Proteomes" id="UP001108280"/>
    </source>
</evidence>
<organism evidence="6 7">
    <name type="scientific">Cricetulus griseus</name>
    <name type="common">Chinese hamster</name>
    <name type="synonym">Cricetulus barabensis griseus</name>
    <dbReference type="NCBI Taxonomy" id="10029"/>
    <lineage>
        <taxon>Eukaryota</taxon>
        <taxon>Metazoa</taxon>
        <taxon>Chordata</taxon>
        <taxon>Craniata</taxon>
        <taxon>Vertebrata</taxon>
        <taxon>Euteleostomi</taxon>
        <taxon>Mammalia</taxon>
        <taxon>Eutheria</taxon>
        <taxon>Euarchontoglires</taxon>
        <taxon>Glires</taxon>
        <taxon>Rodentia</taxon>
        <taxon>Myomorpha</taxon>
        <taxon>Muroidea</taxon>
        <taxon>Cricetidae</taxon>
        <taxon>Cricetinae</taxon>
        <taxon>Cricetulus</taxon>
    </lineage>
</organism>
<feature type="compositionally biased region" description="Polar residues" evidence="4">
    <location>
        <begin position="1103"/>
        <end position="1117"/>
    </location>
</feature>
<dbReference type="CTD" id="7840"/>
<evidence type="ECO:0000256" key="4">
    <source>
        <dbReference type="SAM" id="MobiDB-lite"/>
    </source>
</evidence>
<feature type="region of interest" description="Disordered" evidence="4">
    <location>
        <begin position="1779"/>
        <end position="1894"/>
    </location>
</feature>
<feature type="region of interest" description="Disordered" evidence="4">
    <location>
        <begin position="4310"/>
        <end position="4330"/>
    </location>
</feature>
<feature type="region of interest" description="Disordered" evidence="4">
    <location>
        <begin position="264"/>
        <end position="301"/>
    </location>
</feature>
<feature type="compositionally biased region" description="Polar residues" evidence="4">
    <location>
        <begin position="3620"/>
        <end position="3635"/>
    </location>
</feature>
<feature type="region of interest" description="Disordered" evidence="4">
    <location>
        <begin position="1474"/>
        <end position="1493"/>
    </location>
</feature>
<feature type="region of interest" description="Disordered" evidence="4">
    <location>
        <begin position="2477"/>
        <end position="2500"/>
    </location>
</feature>
<feature type="region of interest" description="Disordered" evidence="4">
    <location>
        <begin position="1265"/>
        <end position="1285"/>
    </location>
</feature>
<feature type="region of interest" description="Disordered" evidence="4">
    <location>
        <begin position="3282"/>
        <end position="3313"/>
    </location>
</feature>
<feature type="compositionally biased region" description="Polar residues" evidence="4">
    <location>
        <begin position="1825"/>
        <end position="1841"/>
    </location>
</feature>
<feature type="region of interest" description="Disordered" evidence="4">
    <location>
        <begin position="3620"/>
        <end position="3667"/>
    </location>
</feature>
<feature type="region of interest" description="Disordered" evidence="4">
    <location>
        <begin position="4047"/>
        <end position="4106"/>
    </location>
</feature>
<dbReference type="Pfam" id="PF18727">
    <property type="entry name" value="ALMS_repeat"/>
    <property type="match status" value="27"/>
</dbReference>
<sequence length="4561" mass="502355">MELEDLPWPGELEEEEEEEVENASAAATEEEVKAGTSQEILGAEEEEVEEEGPEVGLDLDLNCEFQPQESTDEEEDEMAKAWLQAHPAHTVGACPPLPPPRHVYAPVEHLSETERAESWNHLPQERDPSQTLETSQTETDVRIEGTKVTDFPSQEGGELAQAERPVTEPKLNFLCSPLIVIQNNFATPDLPLLTCLIQHQEFESDSLFQQSELEFAPLRGIPDKSEDTEWLARPSEVSEALFQATSETSSDLVNSCLSISQHPLTGSTFGSQRSFPSEQENNGENATPNAPDELKSLNDSDNYDNALLSFMSWQMEKDSQQPEGNLADKDQVSASAISDVSDESIDAGRNNSFGSACSQDQYWEQEALQQTEACLASKDQTSFPCENTPPPSEMPYSFLRCMLERGKGAPFTSVNHLKDVCLGAPAAVELRPKMDSFESFEGNEHLQKEFSYFFKQKERRDFLVSSQVHAKAPEIKYIGKVAVPNSHEQVSEAYILSRGLEFSKLEASGGPFSTVKSNLDETSEQLYFQEERTQKAASTFGEKNVDATENVAFEAVIASIESSKQESPIRGIQTDINKPLADDSQEREPPKSDLSPLNYNDENSFMDKLKHPKYQSTPGVFEPAASKPLLHKEDDGGSSLSRDPDLKSPPNAPQNILKGLQGKAESGIVTSYGDAEYSSLYKTADVHSERLAELQREVDHSNLGISQTFPTPLPSFVPQEPTSESNYPFPRLRMLRISPDTLPTALTAGDTSKGGKVAISQSKLKPDITNTLEDSDIAAHSSLSFEGLSHFAVTPEGHLSEEAPKASAHLGLANQNTGTSPVIPTSYSQREKPNILHQGGYRTDQEPAVLAFPGQADQKNGLPTMTPTSYSPREKPGIFYQQVPTGGYLPEEIPKAPATGTSPVIPTSYSQREKPNILHQGGYRTDQEPAVSAFPGQADQKNGLPTMTPTSYSPREKPGIFYQQVPTGGYLPEEIPKAPATGTSPVIPTSYSQREKPNILHQGGYRTDQEPAVLAFPGQADQKNGLSTMTPTSYSPREKPGIFYQQVPTGGYLPEEIPKAPATGTSPVIPTSYSQREKPNILHQGGYRTDQEPAVLAFPGQADQKNGLPTMTPTSYSPREKPGIFYQQVPTGGYLPEEIPKAPATGTSPVIPTSYSQREKPNILHQGGYRTDQEPAVLAFPGQADQKNGLPTMTPTSYSPREKPGIFYQQVPTGGYLPEEIPKAPATGTSPVSPTSYSQREKPNILHQGGYRTDQEPAVLAFPGQADQKNGLPTMTPTSYSPREKPGIFYQQVPTGGYLPEEIPKAPATGTSPVSPTSYSQREKPNILHQGGYRTDQEPAVLAFPGQADQKNGLPTMTPTSYSPREKPGIFYQQVPTGGYLPEEIPKAPATGTSPVIPTSYSQREKPNILHQDGYRTDQEPAVLAFPGQADQKNGLSTMTPTSYSRREKPGIFYQQVPTGGYLPEEIPKAPAAPTLSNQQKLPTGVSTSYSQSDKPGVFYQHALTGGRLPENIMKTSAAPGTTDQKFDVPVSPPTSYTGPTVFYQQELPKSHLSEETVRGSALPGPAAQNIGITALPSASYSHGEKPHTFYHQAFPESYLNHPAWKVSVAPGSVDQKIGAAVVPSTYSHDVKPGSFPQEELPDRHFTGETQKVSPVLRPAGQKPEVSTVHSSSYSKGMKPGIFYQHPLSDSRPGKEPLDVLAVSGSAEKTHSPTVTFASQPHKETANAFYQQTLSDSHLTEEALPVYVIPGLRDQKTPLPSELPVSYSHRAKNLPEDVIVSTDSGPADKTADIPTVSSSSYQHKKKPTVPYHQELPDRPVPAGTQKASLVSRSVDQKSGTSHPYGEMPSVFYQQELPDSHSTEKSTKTLIPGPADQKTDLPTVPPTSPSHAEKPIFPYQLTLPGSHLPEDAFKASPVSKSSDELSGISTKTSASYSNKERPSISHQQKFPDSRLTEDAQVSGTTRSEDQKTGTTVSVSPTSYSQKVRPGISYQQVLPSHLSEEALQTSATTRPADQSIAMPIVTSTSSSQREKPQIFYQQALPGSHLPGEPLKVSAAPRPPDQNTGAPAVSSSSYLPGEESIIFYQPGLSGNSLSAETFKSPGISGLTDQKTSIPAGPSASGSHPVREKSIIFYQNDLPTSPLTAETLRVAAVPVPTEQKTGTPAGPSGSHPVDGKFIIFLPDGHLPKEASDVLTSPGAVDLKTGEPPVYSNSYFGEKPIVFHHQALSDSQRTEKGHKVSVVSGPADQKTGLPFITSSYSSLELPDRPLTENTGQVSVVPGPTDQKTAIPTVPSASHSYIERPTVSYQLEFPDRSEKALEVLGGAGPTEQKTEIPVVPSIPYYGERPSGSYQQELPDFPEEALQVLGVAGVVSSSPYSKDEMPLIASQQELPDLTKISLKAVGPGSTDQKTEAQIVSSSSREKPSGFYQQELPNTGEDALGGFVHPGPFVQKVEKATVPLTYHPSQELPASHLPEESLKVSTGSALAAQTPGTPTGLSSSYFHREKFSDVYPKASPDHVLTENSLKASTVPGVSDQNRRPAVSSGSHSHKEKHKISAADLLDDEKSELPTVTHRSYLHRKKPAVSSGIGPDDQKTPLPTAFHGSYLQKVKPLVFIQKQLPDRDHYEDIPKISTVYESTAVNTGVPVPLPVSYAHREKLDTSRGFPQELPDRYLTEDALKVSSYLGQAEQISGLPIVSPGTYSHSEKHQLVSEHVQDNLNSPESYSLIANSIPLNSQIDDGVICKPESSGFGDVGYEETQHIDHGSKTLKEIRTLLMEAENIALKRYNFPAPLVPFRDVNDVSFIKSKKVVCFKDPSVTDICTQREAFTEEVPHVECIQKDIGTQTNLNCRSGVENWEFISSTTIRSPLQEAYSTRVAFDETFRQYEASRSVMRSEPEGCSAGFGNKIFIPMMTFIKSDSSSDVSDGCCSWNSNLPESLESVSDVFLNFFPYASSKTSITDSREEDGFSESDDGCGSVDSLAAHVRYLLQCESSLNQAKQILKNAEEEECRVRAHAWNLKFNLGHDCGYSISELNEDDRRKVEEIKAKLFGHGRATHVSEGLCSPQGIGCVPEAVCGHIVIESHEKGCFRTLTAEQPRPDSRHCVFQSVEPSDSIRGRRSPSSWRGRHINLSRSIDQSNTHLKVWNSFQLHSHPPFEKLAPDDIKISKGVGMPFHTNMDSHPLGLVEPTFVPAKEMDFPSPESMKQFTTSITFSSHGHSKYISDTSVFKIGVTTESSQDTGPSLGVFKSRIPEEQISPRDLKQKIFSPSSLKRQSHSPVTILAEDSRQRHKLPADCEHSHQKQKPLERSGFKASHSVPSVTSNCSNFKGVHFSGKDTIISPDKLSSTLEVKEKNVTVTPDLPSCIFIEGRELFEQSHSPHTDHQMRKYSSPSCPDIASCIFLEQRELFEQCKAPQVDHDNREDHSFFPKCQDYVVADLPSDFLDQQQCRSPDVDDDMRKEQFPLSQGQGWVVEKIQHMPQSHFSNMINVDAKVSNLISQSAPDHCTADSPPPSNRKALSCVRITLCPKTSSKLDSGTLDERFHSLDTASKTKINSKCNFDLRTIPSRSLEPTSKLLTCKPIAKDQESLGFLGPESPLDLEVTQSSLPDSKTISQDLKTKLPQNSQIVTSRQTQVNKSDLEGYSKPEGTPVSADGSPKQSKALFPSSSTKLSSDAITQITTESPEKTTFSSEIFINVEDHGQEVLGPMAQKPPELASVCSVQQITSSHGKDGQPVLLPYKPSGSSKMYYVPQLKTLPSCLDSRSDTTIESSHSGSNDAIAPDFPAEMLGTRDDDLSTTVNIKHTEGIYSKRAVTKVKKPPQKDNAGSGDTTVQDKETENLPDTESIKQKEEIHVKRTIPQEFCPEKEGSLEIDISESECHSAFENTTHSVFRSAKFYFHHPVHLPHEQDFCHESLGRSVFMKHSWKDFFHHHSEHSCLPPPGPIADKTKMDYTRIKSLSINLNLGENEKMHTLKNQAKDPKGKRQTNDQKKDQKVTPELTTQCTMSLNELWNKFQERQKQQKSPGNCDKKELSLVERLDRLAKLLQNPITHSLQASESTQDDSRGGRGVRGWRTGKRQHQQRGKLQRKQCKSLERGHNTGDFRKSRVLSHCGGKSNKIKIEQVKLDKYILRKQPDFDYASNTSSDSRLSEESELLTDSPNIFSSTNSLMDSDVLTQTDRDVTLNERSSSISTIDTARLIQAFGQERLYVSPRRIKLYSSVANQQRRYLEKRCKYSKSALGTGYPQMTSEHTRRRHIQEANHISSDSISSAGSFLTLDSTLYNGETVHMLNKGVQAGNLEIVTGTKKYTRDVGVTFPTPSSSEARLEEDSDVTSWSEEKNKEKRFFSNYLQNKNLRKIKPNSCEGVSWFVPVESRKSGSKKENLPKIYSPGIAWFEPVTKNKPWREPLREQNWQKQCMSRGRLGGPGGDGGRVPLRPFVRATLQEALQLHRPDFISRSGERVKRLKLLVQERKLQSIFQSEREALFNTVRPLPRRVVLTVQSNTPIGKKEMIQRTKRIYEQLPEVKKKREEEKRKSDYKSYRLRAQHYKSKVTNRLLGRKVPWD</sequence>
<dbReference type="PANTHER" id="PTHR21553">
    <property type="entry name" value="ALMS1-RELATED"/>
    <property type="match status" value="1"/>
</dbReference>
<name>A0A9J7H8Q2_CRIGR</name>
<accession>A0A9J7H8Q2</accession>
<feature type="compositionally biased region" description="Polar residues" evidence="4">
    <location>
        <begin position="1475"/>
        <end position="1493"/>
    </location>
</feature>
<evidence type="ECO:0000259" key="5">
    <source>
        <dbReference type="Pfam" id="PF15309"/>
    </source>
</evidence>
<dbReference type="InterPro" id="IPR040972">
    <property type="entry name" value="ALMS_repeat"/>
</dbReference>
<feature type="compositionally biased region" description="Polar residues" evidence="4">
    <location>
        <begin position="1349"/>
        <end position="1363"/>
    </location>
</feature>
<feature type="region of interest" description="Disordered" evidence="4">
    <location>
        <begin position="1"/>
        <end position="58"/>
    </location>
</feature>
<feature type="compositionally biased region" description="Polar residues" evidence="4">
    <location>
        <begin position="264"/>
        <end position="288"/>
    </location>
</feature>
<dbReference type="PANTHER" id="PTHR21553:SF22">
    <property type="entry name" value="CENTROSOME-ASSOCIATED PROTEIN ALMS1"/>
    <property type="match status" value="1"/>
</dbReference>
<dbReference type="GO" id="GO:0005829">
    <property type="term" value="C:cytosol"/>
    <property type="evidence" value="ECO:0007669"/>
    <property type="project" value="TreeGrafter"/>
</dbReference>
<dbReference type="OrthoDB" id="6163239at2759"/>
<dbReference type="GeneID" id="103162359"/>
<reference evidence="6" key="2">
    <citation type="journal article" date="2020" name="Biotechnol. Bioeng.">
        <title>Chromosome-scale scaffolds for the Chinese hamster reference genome assembly to facilitate the study of the CHO epigenome.</title>
        <authorList>
            <person name="Hilliard W."/>
            <person name="MacDonald M."/>
            <person name="Lee K.H."/>
        </authorList>
    </citation>
    <scope>NUCLEOTIDE SEQUENCE [LARGE SCALE GENOMIC DNA]</scope>
    <source>
        <strain evidence="6">17A/GY</strain>
    </source>
</reference>
<feature type="region of interest" description="Disordered" evidence="4">
    <location>
        <begin position="2042"/>
        <end position="2073"/>
    </location>
</feature>
<feature type="compositionally biased region" description="Basic and acidic residues" evidence="4">
    <location>
        <begin position="580"/>
        <end position="591"/>
    </location>
</feature>
<feature type="compositionally biased region" description="Polar residues" evidence="4">
    <location>
        <begin position="129"/>
        <end position="138"/>
    </location>
</feature>
<feature type="compositionally biased region" description="Basic and acidic residues" evidence="4">
    <location>
        <begin position="115"/>
        <end position="128"/>
    </location>
</feature>
<feature type="region of interest" description="Disordered" evidence="4">
    <location>
        <begin position="1101"/>
        <end position="1121"/>
    </location>
</feature>
<feature type="compositionally biased region" description="Basic and acidic residues" evidence="4">
    <location>
        <begin position="3283"/>
        <end position="3309"/>
    </location>
</feature>
<evidence type="ECO:0000313" key="7">
    <source>
        <dbReference type="RefSeq" id="XP_035304721.1"/>
    </source>
</evidence>
<feature type="compositionally biased region" description="Polar residues" evidence="4">
    <location>
        <begin position="2490"/>
        <end position="2500"/>
    </location>
</feature>
<feature type="compositionally biased region" description="Polar residues" evidence="4">
    <location>
        <begin position="857"/>
        <end position="871"/>
    </location>
</feature>
<feature type="compositionally biased region" description="Basic and acidic residues" evidence="4">
    <location>
        <begin position="1937"/>
        <end position="1956"/>
    </location>
</feature>
<dbReference type="Pfam" id="PF15309">
    <property type="entry name" value="ALMS_motif"/>
    <property type="match status" value="1"/>
</dbReference>
<feature type="compositionally biased region" description="Basic and acidic residues" evidence="4">
    <location>
        <begin position="1857"/>
        <end position="1866"/>
    </location>
</feature>
<keyword evidence="3" id="KW-0206">Cytoskeleton</keyword>
<protein>
    <submittedName>
        <fullName evidence="7">Alstrom syndrome protein 1 isoform X1</fullName>
    </submittedName>
</protein>
<feature type="region of interest" description="Disordered" evidence="4">
    <location>
        <begin position="115"/>
        <end position="138"/>
    </location>
</feature>
<feature type="region of interest" description="Disordered" evidence="4">
    <location>
        <begin position="1347"/>
        <end position="1367"/>
    </location>
</feature>
<feature type="region of interest" description="Disordered" evidence="4">
    <location>
        <begin position="1183"/>
        <end position="1203"/>
    </location>
</feature>